<keyword evidence="2" id="KW-0732">Signal</keyword>
<gene>
    <name evidence="3" type="ORF">EV645_8354</name>
</gene>
<keyword evidence="1" id="KW-1133">Transmembrane helix</keyword>
<dbReference type="Proteomes" id="UP000292027">
    <property type="component" value="Unassembled WGS sequence"/>
</dbReference>
<feature type="signal peptide" evidence="2">
    <location>
        <begin position="1"/>
        <end position="35"/>
    </location>
</feature>
<feature type="transmembrane region" description="Helical" evidence="1">
    <location>
        <begin position="87"/>
        <end position="109"/>
    </location>
</feature>
<dbReference type="AlphaFoldDB" id="A0A4Q7VXR2"/>
<evidence type="ECO:0000256" key="2">
    <source>
        <dbReference type="SAM" id="SignalP"/>
    </source>
</evidence>
<keyword evidence="4" id="KW-1185">Reference proteome</keyword>
<dbReference type="EMBL" id="SHKR01000019">
    <property type="protein sequence ID" value="RZU01521.1"/>
    <property type="molecule type" value="Genomic_DNA"/>
</dbReference>
<reference evidence="3 4" key="1">
    <citation type="journal article" date="2015" name="Stand. Genomic Sci.">
        <title>Genomic Encyclopedia of Bacterial and Archaeal Type Strains, Phase III: the genomes of soil and plant-associated and newly described type strains.</title>
        <authorList>
            <person name="Whitman W.B."/>
            <person name="Woyke T."/>
            <person name="Klenk H.P."/>
            <person name="Zhou Y."/>
            <person name="Lilburn T.G."/>
            <person name="Beck B.J."/>
            <person name="De Vos P."/>
            <person name="Vandamme P."/>
            <person name="Eisen J.A."/>
            <person name="Garrity G."/>
            <person name="Hugenholtz P."/>
            <person name="Kyrpides N.C."/>
        </authorList>
    </citation>
    <scope>NUCLEOTIDE SEQUENCE [LARGE SCALE GENOMIC DNA]</scope>
    <source>
        <strain evidence="3 4">VKM Ac-2540</strain>
    </source>
</reference>
<proteinExistence type="predicted"/>
<feature type="transmembrane region" description="Helical" evidence="1">
    <location>
        <begin position="116"/>
        <end position="141"/>
    </location>
</feature>
<protein>
    <submittedName>
        <fullName evidence="3">Uncharacterized protein</fullName>
    </submittedName>
</protein>
<sequence>MTSTTFFRPWQALTSAATATAALVVAFVMAPAALASTRATTGLGSEASLIATFRSAFVGYWRIGQADFGAELQPVVDYWFRYHVAKALLAAVLLAVLIVLGVLSWQAFLRTAGLRAAALAASGVLSTALAVVSLAAVMANIHGMAAPFGSLLPMLFGAPNASAGPLPDTLAQIRQNLADGQNSPALDVIRSDYVKFHAVMAVEGTIVVIGLVVLSVLLWRGFTRTDRVERRSRRLLAAYGVFVSLLALTLAVIVVANATTAAHPLPGLESFFAGGW</sequence>
<name>A0A4Q7VXR2_9ACTN</name>
<accession>A0A4Q7VXR2</accession>
<feature type="transmembrane region" description="Helical" evidence="1">
    <location>
        <begin position="196"/>
        <end position="223"/>
    </location>
</feature>
<organism evidence="3 4">
    <name type="scientific">Kribbella rubisoli</name>
    <dbReference type="NCBI Taxonomy" id="3075929"/>
    <lineage>
        <taxon>Bacteria</taxon>
        <taxon>Bacillati</taxon>
        <taxon>Actinomycetota</taxon>
        <taxon>Actinomycetes</taxon>
        <taxon>Propionibacteriales</taxon>
        <taxon>Kribbellaceae</taxon>
        <taxon>Kribbella</taxon>
    </lineage>
</organism>
<evidence type="ECO:0000313" key="3">
    <source>
        <dbReference type="EMBL" id="RZU01521.1"/>
    </source>
</evidence>
<dbReference type="RefSeq" id="WP_130450737.1">
    <property type="nucleotide sequence ID" value="NZ_SHKR01000019.1"/>
</dbReference>
<evidence type="ECO:0000256" key="1">
    <source>
        <dbReference type="SAM" id="Phobius"/>
    </source>
</evidence>
<feature type="chain" id="PRO_5020803982" evidence="2">
    <location>
        <begin position="36"/>
        <end position="276"/>
    </location>
</feature>
<evidence type="ECO:0000313" key="4">
    <source>
        <dbReference type="Proteomes" id="UP000292027"/>
    </source>
</evidence>
<dbReference type="OrthoDB" id="3824322at2"/>
<keyword evidence="1" id="KW-0472">Membrane</keyword>
<keyword evidence="1" id="KW-0812">Transmembrane</keyword>
<comment type="caution">
    <text evidence="3">The sequence shown here is derived from an EMBL/GenBank/DDBJ whole genome shotgun (WGS) entry which is preliminary data.</text>
</comment>
<feature type="transmembrane region" description="Helical" evidence="1">
    <location>
        <begin position="235"/>
        <end position="256"/>
    </location>
</feature>